<dbReference type="InterPro" id="IPR008972">
    <property type="entry name" value="Cupredoxin"/>
</dbReference>
<dbReference type="AlphaFoldDB" id="A0A0G1VN50"/>
<gene>
    <name evidence="1" type="ORF">UY39_C0010G0021</name>
</gene>
<evidence type="ECO:0000313" key="2">
    <source>
        <dbReference type="Proteomes" id="UP000034589"/>
    </source>
</evidence>
<dbReference type="EMBL" id="LCPV01000010">
    <property type="protein sequence ID" value="KKW07695.1"/>
    <property type="molecule type" value="Genomic_DNA"/>
</dbReference>
<accession>A0A0G1VN50</accession>
<evidence type="ECO:0008006" key="3">
    <source>
        <dbReference type="Google" id="ProtNLM"/>
    </source>
</evidence>
<dbReference type="Proteomes" id="UP000034589">
    <property type="component" value="Unassembled WGS sequence"/>
</dbReference>
<evidence type="ECO:0000313" key="1">
    <source>
        <dbReference type="EMBL" id="KKW07695.1"/>
    </source>
</evidence>
<dbReference type="SUPFAM" id="SSF49503">
    <property type="entry name" value="Cupredoxins"/>
    <property type="match status" value="1"/>
</dbReference>
<protein>
    <recommendedName>
        <fullName evidence="3">Plastocyanin</fullName>
    </recommendedName>
</protein>
<proteinExistence type="predicted"/>
<sequence length="165" mass="17688">MKNLFSALIIVALLGAGYLLWQGYSTPSVSEEDTVSDTGVRIEDSDTVDLEVTEETSISTDVPTTVSVSYDGTQFSPSPVTVKKGGTVTWSAGGEKEMWVASAKHPSHAVYNDTTLQQHCPDTAGIAFDQCVSGTNYSFTFGKIGTWNYHDHINPSAFGAVIVVE</sequence>
<reference evidence="1 2" key="1">
    <citation type="journal article" date="2015" name="Nature">
        <title>rRNA introns, odd ribosomes, and small enigmatic genomes across a large radiation of phyla.</title>
        <authorList>
            <person name="Brown C.T."/>
            <person name="Hug L.A."/>
            <person name="Thomas B.C."/>
            <person name="Sharon I."/>
            <person name="Castelle C.J."/>
            <person name="Singh A."/>
            <person name="Wilkins M.J."/>
            <person name="Williams K.H."/>
            <person name="Banfield J.F."/>
        </authorList>
    </citation>
    <scope>NUCLEOTIDE SEQUENCE [LARGE SCALE GENOMIC DNA]</scope>
</reference>
<organism evidence="1 2">
    <name type="scientific">Candidatus Kaiserbacteria bacterium GW2011_GWC2_49_12</name>
    <dbReference type="NCBI Taxonomy" id="1618675"/>
    <lineage>
        <taxon>Bacteria</taxon>
        <taxon>Candidatus Kaiseribacteriota</taxon>
    </lineage>
</organism>
<name>A0A0G1VN50_9BACT</name>
<dbReference type="Gene3D" id="2.60.40.420">
    <property type="entry name" value="Cupredoxins - blue copper proteins"/>
    <property type="match status" value="1"/>
</dbReference>
<comment type="caution">
    <text evidence="1">The sequence shown here is derived from an EMBL/GenBank/DDBJ whole genome shotgun (WGS) entry which is preliminary data.</text>
</comment>